<keyword evidence="2" id="KW-1185">Reference proteome</keyword>
<name>A0A8J4H6A0_9BACL</name>
<dbReference type="AlphaFoldDB" id="A0A8J4H6A0"/>
<dbReference type="Proteomes" id="UP000677918">
    <property type="component" value="Unassembled WGS sequence"/>
</dbReference>
<accession>A0A8J4H6A0</accession>
<evidence type="ECO:0008006" key="3">
    <source>
        <dbReference type="Google" id="ProtNLM"/>
    </source>
</evidence>
<gene>
    <name evidence="1" type="ORF">XYCOK13_32890</name>
</gene>
<protein>
    <recommendedName>
        <fullName evidence="3">Nitrile hydratase subunit beta</fullName>
    </recommendedName>
</protein>
<dbReference type="RefSeq" id="WP_213413286.1">
    <property type="nucleotide sequence ID" value="NZ_BOVK01000049.1"/>
</dbReference>
<comment type="caution">
    <text evidence="1">The sequence shown here is derived from an EMBL/GenBank/DDBJ whole genome shotgun (WGS) entry which is preliminary data.</text>
</comment>
<reference evidence="1" key="1">
    <citation type="submission" date="2021-04" db="EMBL/GenBank/DDBJ databases">
        <title>Draft genome sequence of Xylanibacillus composti strain K13.</title>
        <authorList>
            <person name="Uke A."/>
            <person name="Chhe C."/>
            <person name="Baramee S."/>
            <person name="Kosugi A."/>
        </authorList>
    </citation>
    <scope>NUCLEOTIDE SEQUENCE</scope>
    <source>
        <strain evidence="1">K13</strain>
    </source>
</reference>
<proteinExistence type="predicted"/>
<evidence type="ECO:0000313" key="1">
    <source>
        <dbReference type="EMBL" id="GIQ70465.1"/>
    </source>
</evidence>
<dbReference type="Gene3D" id="1.10.472.20">
    <property type="entry name" value="Nitrile hydratase, beta subunit"/>
    <property type="match status" value="1"/>
</dbReference>
<evidence type="ECO:0000313" key="2">
    <source>
        <dbReference type="Proteomes" id="UP000677918"/>
    </source>
</evidence>
<dbReference type="InterPro" id="IPR042262">
    <property type="entry name" value="CN_hydtase_beta_C"/>
</dbReference>
<sequence>MQRERMHAALDEINVIGKLADLKHDHYQHTLVLSAIIELLVEKQILTPEEIHQKVNELDREATPGHPIA</sequence>
<organism evidence="1 2">
    <name type="scientific">Xylanibacillus composti</name>
    <dbReference type="NCBI Taxonomy" id="1572762"/>
    <lineage>
        <taxon>Bacteria</taxon>
        <taxon>Bacillati</taxon>
        <taxon>Bacillota</taxon>
        <taxon>Bacilli</taxon>
        <taxon>Bacillales</taxon>
        <taxon>Paenibacillaceae</taxon>
        <taxon>Xylanibacillus</taxon>
    </lineage>
</organism>
<dbReference type="EMBL" id="BOVK01000049">
    <property type="protein sequence ID" value="GIQ70465.1"/>
    <property type="molecule type" value="Genomic_DNA"/>
</dbReference>